<dbReference type="CDD" id="cd01949">
    <property type="entry name" value="GGDEF"/>
    <property type="match status" value="1"/>
</dbReference>
<keyword evidence="3" id="KW-1185">Reference proteome</keyword>
<dbReference type="PANTHER" id="PTHR45138:SF23">
    <property type="entry name" value="SIGNALING PROTEIN"/>
    <property type="match status" value="1"/>
</dbReference>
<dbReference type="PROSITE" id="PS50887">
    <property type="entry name" value="GGDEF"/>
    <property type="match status" value="1"/>
</dbReference>
<proteinExistence type="predicted"/>
<dbReference type="InterPro" id="IPR043128">
    <property type="entry name" value="Rev_trsase/Diguanyl_cyclase"/>
</dbReference>
<protein>
    <submittedName>
        <fullName evidence="2">Diguanylate cyclase</fullName>
    </submittedName>
</protein>
<dbReference type="InterPro" id="IPR035965">
    <property type="entry name" value="PAS-like_dom_sf"/>
</dbReference>
<dbReference type="STRING" id="1424294.Gferi_21185"/>
<dbReference type="Proteomes" id="UP000095743">
    <property type="component" value="Chromosome"/>
</dbReference>
<dbReference type="SUPFAM" id="SSF55073">
    <property type="entry name" value="Nucleotide cyclase"/>
    <property type="match status" value="1"/>
</dbReference>
<dbReference type="KEGG" id="gfe:Gferi_21185"/>
<gene>
    <name evidence="2" type="ORF">Gferi_21185</name>
</gene>
<dbReference type="GO" id="GO:0043709">
    <property type="term" value="P:cell adhesion involved in single-species biofilm formation"/>
    <property type="evidence" value="ECO:0007669"/>
    <property type="project" value="TreeGrafter"/>
</dbReference>
<dbReference type="Gene3D" id="3.30.70.270">
    <property type="match status" value="1"/>
</dbReference>
<dbReference type="SUPFAM" id="SSF55785">
    <property type="entry name" value="PYP-like sensor domain (PAS domain)"/>
    <property type="match status" value="1"/>
</dbReference>
<dbReference type="GO" id="GO:0052621">
    <property type="term" value="F:diguanylate cyclase activity"/>
    <property type="evidence" value="ECO:0007669"/>
    <property type="project" value="TreeGrafter"/>
</dbReference>
<dbReference type="SMART" id="SM00267">
    <property type="entry name" value="GGDEF"/>
    <property type="match status" value="1"/>
</dbReference>
<evidence type="ECO:0000259" key="1">
    <source>
        <dbReference type="PROSITE" id="PS50887"/>
    </source>
</evidence>
<reference evidence="2 3" key="1">
    <citation type="submission" date="2016-09" db="EMBL/GenBank/DDBJ databases">
        <title>Genomic analysis reveals versatility of anaerobic energy metabolism of Geosporobacter ferrireducens IRF9 of phylum Firmicutes.</title>
        <authorList>
            <person name="Kim S.-J."/>
        </authorList>
    </citation>
    <scope>NUCLEOTIDE SEQUENCE [LARGE SCALE GENOMIC DNA]</scope>
    <source>
        <strain evidence="2 3">IRF9</strain>
    </source>
</reference>
<dbReference type="AlphaFoldDB" id="A0A1D8GLN2"/>
<sequence>MEDESKKTLMAVQSALKILLSGKQCGTIECCSPVPELQKVVEQLNQLIQHLNEINRLAFDLSKGKLDGPTPSRHNYMAGVLKQLHSQLSILAWSGRQLQSGQVVSKLEHTGELFEIFNGLIDQVALVSVRGTNNSASNVPAPVNSWRYHQILQALNLLHILVLEVDSSGRVVYANRLAKEILGSIEYIPSEQIESNVLLELIAKFSKADNAFPVFREVYEDSSGIWYRIMSDRFSLPNGQVFYLHMIEDISDWKKSEYQLVLSATMDEMTGTYNRKVGLEELEKILFHVDTSKKHCVAFIDIDGLKTINDTYGHNEGDNTIKSIAKVLLSSIRDSDIVCRYGGDEFLIIFKNCTEEVAGKIIARMYKELKKLDSKNPKPYTLSFSYGIASFCSNPASNVVDILALADQKMYAYKTRKKQELQ</sequence>
<dbReference type="EMBL" id="CP017269">
    <property type="protein sequence ID" value="AOT71825.1"/>
    <property type="molecule type" value="Genomic_DNA"/>
</dbReference>
<dbReference type="InterPro" id="IPR000160">
    <property type="entry name" value="GGDEF_dom"/>
</dbReference>
<feature type="domain" description="GGDEF" evidence="1">
    <location>
        <begin position="293"/>
        <end position="422"/>
    </location>
</feature>
<dbReference type="PANTHER" id="PTHR45138">
    <property type="entry name" value="REGULATORY COMPONENTS OF SENSORY TRANSDUCTION SYSTEM"/>
    <property type="match status" value="1"/>
</dbReference>
<dbReference type="GO" id="GO:0005886">
    <property type="term" value="C:plasma membrane"/>
    <property type="evidence" value="ECO:0007669"/>
    <property type="project" value="TreeGrafter"/>
</dbReference>
<evidence type="ECO:0000313" key="2">
    <source>
        <dbReference type="EMBL" id="AOT71825.1"/>
    </source>
</evidence>
<evidence type="ECO:0000313" key="3">
    <source>
        <dbReference type="Proteomes" id="UP000095743"/>
    </source>
</evidence>
<dbReference type="InterPro" id="IPR029787">
    <property type="entry name" value="Nucleotide_cyclase"/>
</dbReference>
<name>A0A1D8GLN2_9FIRM</name>
<accession>A0A1D8GLN2</accession>
<dbReference type="Pfam" id="PF00990">
    <property type="entry name" value="GGDEF"/>
    <property type="match status" value="1"/>
</dbReference>
<dbReference type="GO" id="GO:1902201">
    <property type="term" value="P:negative regulation of bacterial-type flagellum-dependent cell motility"/>
    <property type="evidence" value="ECO:0007669"/>
    <property type="project" value="TreeGrafter"/>
</dbReference>
<dbReference type="NCBIfam" id="TIGR00254">
    <property type="entry name" value="GGDEF"/>
    <property type="match status" value="1"/>
</dbReference>
<dbReference type="OrthoDB" id="9805474at2"/>
<dbReference type="RefSeq" id="WP_069980057.1">
    <property type="nucleotide sequence ID" value="NZ_CP017269.1"/>
</dbReference>
<dbReference type="InterPro" id="IPR050469">
    <property type="entry name" value="Diguanylate_Cyclase"/>
</dbReference>
<organism evidence="2 3">
    <name type="scientific">Geosporobacter ferrireducens</name>
    <dbReference type="NCBI Taxonomy" id="1424294"/>
    <lineage>
        <taxon>Bacteria</taxon>
        <taxon>Bacillati</taxon>
        <taxon>Bacillota</taxon>
        <taxon>Clostridia</taxon>
        <taxon>Peptostreptococcales</taxon>
        <taxon>Thermotaleaceae</taxon>
        <taxon>Geosporobacter</taxon>
    </lineage>
</organism>